<feature type="compositionally biased region" description="Pro residues" evidence="1">
    <location>
        <begin position="7"/>
        <end position="18"/>
    </location>
</feature>
<dbReference type="Proteomes" id="UP000233551">
    <property type="component" value="Unassembled WGS sequence"/>
</dbReference>
<accession>A0A2I0KK89</accession>
<keyword evidence="3" id="KW-1185">Reference proteome</keyword>
<organism evidence="2 3">
    <name type="scientific">Punica granatum</name>
    <name type="common">Pomegranate</name>
    <dbReference type="NCBI Taxonomy" id="22663"/>
    <lineage>
        <taxon>Eukaryota</taxon>
        <taxon>Viridiplantae</taxon>
        <taxon>Streptophyta</taxon>
        <taxon>Embryophyta</taxon>
        <taxon>Tracheophyta</taxon>
        <taxon>Spermatophyta</taxon>
        <taxon>Magnoliopsida</taxon>
        <taxon>eudicotyledons</taxon>
        <taxon>Gunneridae</taxon>
        <taxon>Pentapetalae</taxon>
        <taxon>rosids</taxon>
        <taxon>malvids</taxon>
        <taxon>Myrtales</taxon>
        <taxon>Lythraceae</taxon>
        <taxon>Punica</taxon>
    </lineage>
</organism>
<evidence type="ECO:0000313" key="2">
    <source>
        <dbReference type="EMBL" id="PKI68947.1"/>
    </source>
</evidence>
<proteinExistence type="predicted"/>
<reference evidence="2 3" key="1">
    <citation type="submission" date="2017-11" db="EMBL/GenBank/DDBJ databases">
        <title>De-novo sequencing of pomegranate (Punica granatum L.) genome.</title>
        <authorList>
            <person name="Akparov Z."/>
            <person name="Amiraslanov A."/>
            <person name="Hajiyeva S."/>
            <person name="Abbasov M."/>
            <person name="Kaur K."/>
            <person name="Hamwieh A."/>
            <person name="Solovyev V."/>
            <person name="Salamov A."/>
            <person name="Braich B."/>
            <person name="Kosarev P."/>
            <person name="Mahmoud A."/>
            <person name="Hajiyev E."/>
            <person name="Babayeva S."/>
            <person name="Izzatullayeva V."/>
            <person name="Mammadov A."/>
            <person name="Mammadov A."/>
            <person name="Sharifova S."/>
            <person name="Ojaghi J."/>
            <person name="Eynullazada K."/>
            <person name="Bayramov B."/>
            <person name="Abdulazimova A."/>
            <person name="Shahmuradov I."/>
        </authorList>
    </citation>
    <scope>NUCLEOTIDE SEQUENCE [LARGE SCALE GENOMIC DNA]</scope>
    <source>
        <strain evidence="3">cv. AG2017</strain>
        <tissue evidence="2">Leaf</tissue>
    </source>
</reference>
<gene>
    <name evidence="2" type="ORF">CRG98_010660</name>
</gene>
<protein>
    <submittedName>
        <fullName evidence="2">Uncharacterized protein</fullName>
    </submittedName>
</protein>
<evidence type="ECO:0000313" key="3">
    <source>
        <dbReference type="Proteomes" id="UP000233551"/>
    </source>
</evidence>
<comment type="caution">
    <text evidence="2">The sequence shown here is derived from an EMBL/GenBank/DDBJ whole genome shotgun (WGS) entry which is preliminary data.</text>
</comment>
<sequence>MSFSYQTPPPLNIPPTEPGTPTHAAPAALPTNIPPENEQEKRMKRMEETIRTLQAGTSRPDFGDSDWNLFPGMLLPPKIKIPNIKRYDGTKDPRHHLRHCTDPNVDSRRGPHCALLDCVAWGCPPSRGDA</sequence>
<dbReference type="EMBL" id="PGOL01000532">
    <property type="protein sequence ID" value="PKI68947.1"/>
    <property type="molecule type" value="Genomic_DNA"/>
</dbReference>
<evidence type="ECO:0000256" key="1">
    <source>
        <dbReference type="SAM" id="MobiDB-lite"/>
    </source>
</evidence>
<feature type="region of interest" description="Disordered" evidence="1">
    <location>
        <begin position="1"/>
        <end position="39"/>
    </location>
</feature>
<dbReference type="AlphaFoldDB" id="A0A2I0KK89"/>
<feature type="compositionally biased region" description="Low complexity" evidence="1">
    <location>
        <begin position="19"/>
        <end position="31"/>
    </location>
</feature>
<name>A0A2I0KK89_PUNGR</name>